<dbReference type="GeneID" id="106059857"/>
<feature type="region of interest" description="Disordered" evidence="3">
    <location>
        <begin position="341"/>
        <end position="363"/>
    </location>
</feature>
<feature type="domain" description="CUB" evidence="5">
    <location>
        <begin position="190"/>
        <end position="329"/>
    </location>
</feature>
<keyword evidence="6" id="KW-1185">Reference proteome</keyword>
<keyword evidence="4" id="KW-0732">Signal</keyword>
<dbReference type="InterPro" id="IPR053207">
    <property type="entry name" value="Non-NMDA_GluR_Accessory"/>
</dbReference>
<evidence type="ECO:0000313" key="7">
    <source>
        <dbReference type="RefSeq" id="XP_055887401.1"/>
    </source>
</evidence>
<name>A0A9W3AJJ5_BIOGL</name>
<dbReference type="InterPro" id="IPR000859">
    <property type="entry name" value="CUB_dom"/>
</dbReference>
<reference evidence="7" key="1">
    <citation type="submission" date="2025-08" db="UniProtKB">
        <authorList>
            <consortium name="RefSeq"/>
        </authorList>
    </citation>
    <scope>IDENTIFICATION</scope>
</reference>
<organism evidence="6 7">
    <name type="scientific">Biomphalaria glabrata</name>
    <name type="common">Bloodfluke planorb</name>
    <name type="synonym">Freshwater snail</name>
    <dbReference type="NCBI Taxonomy" id="6526"/>
    <lineage>
        <taxon>Eukaryota</taxon>
        <taxon>Metazoa</taxon>
        <taxon>Spiralia</taxon>
        <taxon>Lophotrochozoa</taxon>
        <taxon>Mollusca</taxon>
        <taxon>Gastropoda</taxon>
        <taxon>Heterobranchia</taxon>
        <taxon>Euthyneura</taxon>
        <taxon>Panpulmonata</taxon>
        <taxon>Hygrophila</taxon>
        <taxon>Lymnaeoidea</taxon>
        <taxon>Planorbidae</taxon>
        <taxon>Biomphalaria</taxon>
    </lineage>
</organism>
<dbReference type="PANTHER" id="PTHR47537:SF2">
    <property type="entry name" value="CUBILIN"/>
    <property type="match status" value="1"/>
</dbReference>
<evidence type="ECO:0000313" key="6">
    <source>
        <dbReference type="Proteomes" id="UP001165740"/>
    </source>
</evidence>
<gene>
    <name evidence="7" type="primary">LOC106059857</name>
</gene>
<dbReference type="Gene3D" id="2.60.120.290">
    <property type="entry name" value="Spermadhesin, CUB domain"/>
    <property type="match status" value="4"/>
</dbReference>
<dbReference type="SUPFAM" id="SSF49854">
    <property type="entry name" value="Spermadhesin, CUB domain"/>
    <property type="match status" value="4"/>
</dbReference>
<dbReference type="Pfam" id="PF00431">
    <property type="entry name" value="CUB"/>
    <property type="match status" value="5"/>
</dbReference>
<dbReference type="InterPro" id="IPR035914">
    <property type="entry name" value="Sperma_CUB_dom_sf"/>
</dbReference>
<feature type="domain" description="CUB" evidence="5">
    <location>
        <begin position="496"/>
        <end position="618"/>
    </location>
</feature>
<dbReference type="Proteomes" id="UP001165740">
    <property type="component" value="Chromosome 6"/>
</dbReference>
<evidence type="ECO:0000256" key="2">
    <source>
        <dbReference type="PROSITE-ProRule" id="PRU00059"/>
    </source>
</evidence>
<comment type="caution">
    <text evidence="2">Lacks conserved residue(s) required for the propagation of feature annotation.</text>
</comment>
<dbReference type="SMART" id="SM00042">
    <property type="entry name" value="CUB"/>
    <property type="match status" value="4"/>
</dbReference>
<feature type="domain" description="CUB" evidence="5">
    <location>
        <begin position="357"/>
        <end position="480"/>
    </location>
</feature>
<dbReference type="FunFam" id="2.60.120.290:FF:000058">
    <property type="entry name" value="CUB domaincontaining protein"/>
    <property type="match status" value="1"/>
</dbReference>
<feature type="chain" id="PRO_5040731782" evidence="4">
    <location>
        <begin position="17"/>
        <end position="678"/>
    </location>
</feature>
<dbReference type="PROSITE" id="PS01180">
    <property type="entry name" value="CUB"/>
    <property type="match status" value="4"/>
</dbReference>
<evidence type="ECO:0000256" key="4">
    <source>
        <dbReference type="SAM" id="SignalP"/>
    </source>
</evidence>
<feature type="signal peptide" evidence="4">
    <location>
        <begin position="1"/>
        <end position="16"/>
    </location>
</feature>
<protein>
    <submittedName>
        <fullName evidence="7">Suppressor of lurcher protein 1-like</fullName>
    </submittedName>
</protein>
<feature type="domain" description="CUB" evidence="5">
    <location>
        <begin position="43"/>
        <end position="173"/>
    </location>
</feature>
<dbReference type="OMA" id="LEYKFHT"/>
<dbReference type="PANTHER" id="PTHR47537">
    <property type="entry name" value="CUBILIN"/>
    <property type="match status" value="1"/>
</dbReference>
<evidence type="ECO:0000259" key="5">
    <source>
        <dbReference type="PROSITE" id="PS01180"/>
    </source>
</evidence>
<keyword evidence="1" id="KW-1015">Disulfide bond</keyword>
<evidence type="ECO:0000256" key="3">
    <source>
        <dbReference type="SAM" id="MobiDB-lite"/>
    </source>
</evidence>
<evidence type="ECO:0000256" key="1">
    <source>
        <dbReference type="ARBA" id="ARBA00023157"/>
    </source>
</evidence>
<sequence>MRVSLAVLLFVYTTAALHLCTAINPAPENCLNYESTYHITRACDCVVYQSSGLTSGRFTSPNFPQVYPASINCILYSFIGEPLEIIELNFIEFDLKMPDPSGRCGDFLRVYMSLERPEVNEFSRHDLEFCGGYSSIQNTVFSAGRSLILEFHSDYRTGKPGNYSGFKGVFQFLDKRNFQTTGSKVAGQSCLYDFNSNNSHHSGRFFSPFYPQHYRPNASCRYRFFARPGERVKVIFSNVQLHHIDASDPYPRTRSLPFDEQLLAFVCCRDSPDVITVYDGLDESTPVIGQFCGVHNSEEVISTGTTLIVTFVCDDRNQKQGFSASYEFINKHASKQIKSIKNESNPTVPTSSSQFQCNENMDSRTHRNGTISSPFHPGPYPANIKCRYSFHGGGRERIQIRFVHMDLHIPRETSSAEDCSDADSVSVYILINGKTEVLNTWCGRKLPPMLMSNQHTMIVEFQSLHSSKFITGFKAQYSFVTNFGIKEGQQDNRGMCVFNYQSAVKTSGEFTSPNYNGLYPRNTECHYLFYGKERERVQITFIDFDVDGLTPRCEESTNSDYVSFSNFAESEDRKMTRLCGSAPVEKREIWSDGPFFRVIFKSNEMYDSTGFQAIYQFKGPTDEEQEFNSRKNDYAPKEQKRNSGNSIYNSSATASLENSIVIISASLLLLDYSIFVFL</sequence>
<dbReference type="OrthoDB" id="6369184at2759"/>
<proteinExistence type="predicted"/>
<dbReference type="AlphaFoldDB" id="A0A9W3AJJ5"/>
<dbReference type="CDD" id="cd00041">
    <property type="entry name" value="CUB"/>
    <property type="match status" value="4"/>
</dbReference>
<dbReference type="GO" id="GO:0005886">
    <property type="term" value="C:plasma membrane"/>
    <property type="evidence" value="ECO:0007669"/>
    <property type="project" value="TreeGrafter"/>
</dbReference>
<dbReference type="RefSeq" id="XP_055887401.1">
    <property type="nucleotide sequence ID" value="XM_056031426.1"/>
</dbReference>
<accession>A0A9W3AJJ5</accession>
<feature type="compositionally biased region" description="Polar residues" evidence="3">
    <location>
        <begin position="341"/>
        <end position="360"/>
    </location>
</feature>